<sequence length="152" mass="16976">MNFHTNFVSPSKKSAKHFKSTKGYEVCKNNHKKKQKIYENEGLGKHRGRINSSYCIEQMVGRKSTSHVSEEDGESSEPVLPKQGSSRRLTRPEPLSTAKMATRLPRRSLEISKKPRCQVGGILSGTLLRCPSDSEINILMPSNLTDLFTVGS</sequence>
<reference evidence="2 3" key="1">
    <citation type="journal article" date="2017" name="Curr. Biol.">
        <title>The Evolution of Venom by Co-option of Single-Copy Genes.</title>
        <authorList>
            <person name="Martinson E.O."/>
            <person name="Mrinalini"/>
            <person name="Kelkar Y.D."/>
            <person name="Chang C.H."/>
            <person name="Werren J.H."/>
        </authorList>
    </citation>
    <scope>NUCLEOTIDE SEQUENCE [LARGE SCALE GENOMIC DNA]</scope>
    <source>
        <strain evidence="2 3">Alberta</strain>
        <tissue evidence="2">Whole body</tissue>
    </source>
</reference>
<comment type="caution">
    <text evidence="2">The sequence shown here is derived from an EMBL/GenBank/DDBJ whole genome shotgun (WGS) entry which is preliminary data.</text>
</comment>
<gene>
    <name evidence="2" type="ORF">TSAR_006993</name>
</gene>
<name>A0A232F5Z5_9HYME</name>
<evidence type="ECO:0000313" key="2">
    <source>
        <dbReference type="EMBL" id="OXU26254.1"/>
    </source>
</evidence>
<dbReference type="EMBL" id="NNAY01000838">
    <property type="protein sequence ID" value="OXU26254.1"/>
    <property type="molecule type" value="Genomic_DNA"/>
</dbReference>
<dbReference type="AlphaFoldDB" id="A0A232F5Z5"/>
<proteinExistence type="predicted"/>
<feature type="region of interest" description="Disordered" evidence="1">
    <location>
        <begin position="61"/>
        <end position="107"/>
    </location>
</feature>
<organism evidence="2 3">
    <name type="scientific">Trichomalopsis sarcophagae</name>
    <dbReference type="NCBI Taxonomy" id="543379"/>
    <lineage>
        <taxon>Eukaryota</taxon>
        <taxon>Metazoa</taxon>
        <taxon>Ecdysozoa</taxon>
        <taxon>Arthropoda</taxon>
        <taxon>Hexapoda</taxon>
        <taxon>Insecta</taxon>
        <taxon>Pterygota</taxon>
        <taxon>Neoptera</taxon>
        <taxon>Endopterygota</taxon>
        <taxon>Hymenoptera</taxon>
        <taxon>Apocrita</taxon>
        <taxon>Proctotrupomorpha</taxon>
        <taxon>Chalcidoidea</taxon>
        <taxon>Pteromalidae</taxon>
        <taxon>Pteromalinae</taxon>
        <taxon>Trichomalopsis</taxon>
    </lineage>
</organism>
<protein>
    <submittedName>
        <fullName evidence="2">Uncharacterized protein</fullName>
    </submittedName>
</protein>
<evidence type="ECO:0000256" key="1">
    <source>
        <dbReference type="SAM" id="MobiDB-lite"/>
    </source>
</evidence>
<accession>A0A232F5Z5</accession>
<feature type="region of interest" description="Disordered" evidence="1">
    <location>
        <begin position="1"/>
        <end position="22"/>
    </location>
</feature>
<evidence type="ECO:0000313" key="3">
    <source>
        <dbReference type="Proteomes" id="UP000215335"/>
    </source>
</evidence>
<feature type="compositionally biased region" description="Polar residues" evidence="1">
    <location>
        <begin position="1"/>
        <end position="12"/>
    </location>
</feature>
<dbReference type="Proteomes" id="UP000215335">
    <property type="component" value="Unassembled WGS sequence"/>
</dbReference>
<keyword evidence="3" id="KW-1185">Reference proteome</keyword>